<organism evidence="1 2">
    <name type="scientific">Vicugna pacos</name>
    <name type="common">Alpaca</name>
    <name type="synonym">Lama pacos</name>
    <dbReference type="NCBI Taxonomy" id="30538"/>
    <lineage>
        <taxon>Eukaryota</taxon>
        <taxon>Metazoa</taxon>
        <taxon>Chordata</taxon>
        <taxon>Craniata</taxon>
        <taxon>Vertebrata</taxon>
        <taxon>Euteleostomi</taxon>
        <taxon>Mammalia</taxon>
        <taxon>Eutheria</taxon>
        <taxon>Laurasiatheria</taxon>
        <taxon>Artiodactyla</taxon>
        <taxon>Tylopoda</taxon>
        <taxon>Camelidae</taxon>
        <taxon>Vicugna</taxon>
    </lineage>
</organism>
<evidence type="ECO:0000313" key="2">
    <source>
        <dbReference type="RefSeq" id="XP_072813445.1"/>
    </source>
</evidence>
<keyword evidence="1" id="KW-1185">Reference proteome</keyword>
<protein>
    <submittedName>
        <fullName evidence="2">Trafficking protein particle complex subunit 9-like</fullName>
    </submittedName>
</protein>
<name>A0ABM5CXR5_VICPA</name>
<gene>
    <name evidence="2" type="primary">LOC140693524</name>
</gene>
<dbReference type="Proteomes" id="UP001652581">
    <property type="component" value="Unplaced"/>
</dbReference>
<proteinExistence type="predicted"/>
<accession>A0ABM5CXR5</accession>
<evidence type="ECO:0000313" key="1">
    <source>
        <dbReference type="Proteomes" id="UP001652581"/>
    </source>
</evidence>
<reference evidence="2" key="1">
    <citation type="submission" date="2025-08" db="UniProtKB">
        <authorList>
            <consortium name="RefSeq"/>
        </authorList>
    </citation>
    <scope>IDENTIFICATION</scope>
</reference>
<dbReference type="GeneID" id="140693524"/>
<sequence>MSLASRSGAWKLSNLSRMRFTFTFSRACNMSIPDYVQCAEDHQTRPVVVQSIEIISEENFFCIYQLLTSVSHISPCGSQWTLCIHYRHRYVPENRWSVFQKHPKHGEVAEQTRTDVAFNLRVLQGGGEEDRGLH</sequence>
<dbReference type="RefSeq" id="XP_072813445.1">
    <property type="nucleotide sequence ID" value="XM_072957344.1"/>
</dbReference>